<dbReference type="EMBL" id="CP006852">
    <property type="protein sequence ID" value="AHC35711.1"/>
    <property type="molecule type" value="Genomic_DNA"/>
</dbReference>
<reference evidence="1 2" key="1">
    <citation type="journal article" date="2014" name="Genome Announc.">
        <title>Complete Genome Sequence of Pseudomonas sp. Strain TKP, Isolated from a gamma-Hexachlorocyclohexane-Degrading Mixed Culture.</title>
        <authorList>
            <person name="Ohtsubo Y."/>
            <person name="Kishida K."/>
            <person name="Sato T."/>
            <person name="Tabata M."/>
            <person name="Kawasumi T."/>
            <person name="Ogura Y."/>
            <person name="Hayashi T."/>
            <person name="Tsuda M."/>
            <person name="Nagata Y."/>
        </authorList>
    </citation>
    <scope>NUCLEOTIDE SEQUENCE [LARGE SCALE GENOMIC DNA]</scope>
    <source>
        <strain evidence="1 2">TKP</strain>
    </source>
</reference>
<dbReference type="Proteomes" id="UP000018725">
    <property type="component" value="Chromosome"/>
</dbReference>
<name>A0ACA7P6S8_9PSED</name>
<proteinExistence type="predicted"/>
<evidence type="ECO:0000313" key="2">
    <source>
        <dbReference type="Proteomes" id="UP000018725"/>
    </source>
</evidence>
<protein>
    <submittedName>
        <fullName evidence="1">Oxidoreductase</fullName>
    </submittedName>
</protein>
<evidence type="ECO:0000313" key="1">
    <source>
        <dbReference type="EMBL" id="AHC35711.1"/>
    </source>
</evidence>
<accession>A0ACA7P6S8</accession>
<gene>
    <name evidence="1" type="ORF">U771_15940</name>
</gene>
<sequence length="277" mass="29049">MGTYQKVHTIQIKSADLQLGLNFSWETIMNRLIGKIAVITGGNSGIGLAAAIRFADEGAQVVVVGRRQAELDKALQLIGHDAVAIQGDISRLDDLERIFTQIKADKGRIDILFANAGLGDFQPIGSITEESFDRTFGINVKGTLFTVQKALPLMSAGGSVILTGSTTASMGTPAFSVYSATKAALRNFARSWALDLKGTGIRINVLSPGPISTPGLDSALATTGQADAIVDGMITQLPLGRIGKPEEVAAAALFLASEESSFMTGSEMFVDGGFAQV</sequence>
<keyword evidence="2" id="KW-1185">Reference proteome</keyword>
<organism evidence="1 2">
    <name type="scientific">Pseudomonas gorinensis</name>
    <dbReference type="NCBI Taxonomy" id="3240790"/>
    <lineage>
        <taxon>Bacteria</taxon>
        <taxon>Pseudomonadati</taxon>
        <taxon>Pseudomonadota</taxon>
        <taxon>Gammaproteobacteria</taxon>
        <taxon>Pseudomonadales</taxon>
        <taxon>Pseudomonadaceae</taxon>
        <taxon>Pseudomonas</taxon>
    </lineage>
</organism>